<evidence type="ECO:0000256" key="13">
    <source>
        <dbReference type="ARBA" id="ARBA00023192"/>
    </source>
</evidence>
<dbReference type="GO" id="GO:0005829">
    <property type="term" value="C:cytosol"/>
    <property type="evidence" value="ECO:0007669"/>
    <property type="project" value="TreeGrafter"/>
</dbReference>
<name>A0A517Y680_9BACT</name>
<keyword evidence="4" id="KW-0004">4Fe-4S</keyword>
<dbReference type="GO" id="GO:0004783">
    <property type="term" value="F:sulfite reductase (NADPH) activity"/>
    <property type="evidence" value="ECO:0007669"/>
    <property type="project" value="UniProtKB-EC"/>
</dbReference>
<evidence type="ECO:0000256" key="9">
    <source>
        <dbReference type="ARBA" id="ARBA00022857"/>
    </source>
</evidence>
<dbReference type="InterPro" id="IPR001709">
    <property type="entry name" value="Flavoprot_Pyr_Nucl_cyt_Rdtase"/>
</dbReference>
<dbReference type="CDD" id="cd06199">
    <property type="entry name" value="SiR"/>
    <property type="match status" value="1"/>
</dbReference>
<dbReference type="GO" id="GO:0019344">
    <property type="term" value="P:cysteine biosynthetic process"/>
    <property type="evidence" value="ECO:0007669"/>
    <property type="project" value="UniProtKB-KW"/>
</dbReference>
<keyword evidence="9" id="KW-0521">NADP</keyword>
<dbReference type="PANTHER" id="PTHR19384">
    <property type="entry name" value="NITRIC OXIDE SYNTHASE-RELATED"/>
    <property type="match status" value="1"/>
</dbReference>
<accession>A0A517Y680</accession>
<evidence type="ECO:0000256" key="7">
    <source>
        <dbReference type="ARBA" id="ARBA00022723"/>
    </source>
</evidence>
<evidence type="ECO:0000256" key="1">
    <source>
        <dbReference type="ARBA" id="ARBA00001917"/>
    </source>
</evidence>
<dbReference type="PROSITE" id="PS51384">
    <property type="entry name" value="FAD_FR"/>
    <property type="match status" value="1"/>
</dbReference>
<dbReference type="InterPro" id="IPR017938">
    <property type="entry name" value="Riboflavin_synthase-like_b-brl"/>
</dbReference>
<reference evidence="18 19" key="1">
    <citation type="submission" date="2019-02" db="EMBL/GenBank/DDBJ databases">
        <title>Deep-cultivation of Planctomycetes and their phenomic and genomic characterization uncovers novel biology.</title>
        <authorList>
            <person name="Wiegand S."/>
            <person name="Jogler M."/>
            <person name="Boedeker C."/>
            <person name="Pinto D."/>
            <person name="Vollmers J."/>
            <person name="Rivas-Marin E."/>
            <person name="Kohn T."/>
            <person name="Peeters S.H."/>
            <person name="Heuer A."/>
            <person name="Rast P."/>
            <person name="Oberbeckmann S."/>
            <person name="Bunk B."/>
            <person name="Jeske O."/>
            <person name="Meyerdierks A."/>
            <person name="Storesund J.E."/>
            <person name="Kallscheuer N."/>
            <person name="Luecker S."/>
            <person name="Lage O.M."/>
            <person name="Pohl T."/>
            <person name="Merkel B.J."/>
            <person name="Hornburger P."/>
            <person name="Mueller R.-W."/>
            <person name="Bruemmer F."/>
            <person name="Labrenz M."/>
            <person name="Spormann A.M."/>
            <person name="Op den Camp H."/>
            <person name="Overmann J."/>
            <person name="Amann R."/>
            <person name="Jetten M.S.M."/>
            <person name="Mascher T."/>
            <person name="Medema M.H."/>
            <person name="Devos D.P."/>
            <person name="Kaster A.-K."/>
            <person name="Ovreas L."/>
            <person name="Rohde M."/>
            <person name="Galperin M.Y."/>
            <person name="Jogler C."/>
        </authorList>
    </citation>
    <scope>NUCLEOTIDE SEQUENCE [LARGE SCALE GENOMIC DNA]</scope>
    <source>
        <strain evidence="18 19">ETA_A8</strain>
    </source>
</reference>
<evidence type="ECO:0000256" key="11">
    <source>
        <dbReference type="ARBA" id="ARBA00023004"/>
    </source>
</evidence>
<dbReference type="Proteomes" id="UP000315017">
    <property type="component" value="Chromosome"/>
</dbReference>
<dbReference type="InterPro" id="IPR017927">
    <property type="entry name" value="FAD-bd_FR_type"/>
</dbReference>
<dbReference type="InterPro" id="IPR001433">
    <property type="entry name" value="OxRdtase_FAD/NAD-bd"/>
</dbReference>
<keyword evidence="13" id="KW-0198">Cysteine biosynthesis</keyword>
<evidence type="ECO:0000256" key="4">
    <source>
        <dbReference type="ARBA" id="ARBA00022485"/>
    </source>
</evidence>
<keyword evidence="6" id="KW-0288">FMN</keyword>
<gene>
    <name evidence="18" type="primary">cysJ</name>
    <name evidence="18" type="ORF">ETAA8_08110</name>
</gene>
<feature type="domain" description="4Fe-4S" evidence="17">
    <location>
        <begin position="74"/>
        <end position="133"/>
    </location>
</feature>
<evidence type="ECO:0000256" key="3">
    <source>
        <dbReference type="ARBA" id="ARBA00012604"/>
    </source>
</evidence>
<organism evidence="18 19">
    <name type="scientific">Anatilimnocola aggregata</name>
    <dbReference type="NCBI Taxonomy" id="2528021"/>
    <lineage>
        <taxon>Bacteria</taxon>
        <taxon>Pseudomonadati</taxon>
        <taxon>Planctomycetota</taxon>
        <taxon>Planctomycetia</taxon>
        <taxon>Pirellulales</taxon>
        <taxon>Pirellulaceae</taxon>
        <taxon>Anatilimnocola</taxon>
    </lineage>
</organism>
<evidence type="ECO:0000256" key="2">
    <source>
        <dbReference type="ARBA" id="ARBA00001974"/>
    </source>
</evidence>
<dbReference type="SUPFAM" id="SSF63380">
    <property type="entry name" value="Riboflavin synthase domain-like"/>
    <property type="match status" value="1"/>
</dbReference>
<proteinExistence type="predicted"/>
<dbReference type="PRINTS" id="PR00371">
    <property type="entry name" value="FPNCR"/>
</dbReference>
<comment type="cofactor">
    <cofactor evidence="2">
        <name>FAD</name>
        <dbReference type="ChEBI" id="CHEBI:57692"/>
    </cofactor>
</comment>
<dbReference type="RefSeq" id="WP_145085190.1">
    <property type="nucleotide sequence ID" value="NZ_CP036274.1"/>
</dbReference>
<dbReference type="Gene3D" id="3.40.50.80">
    <property type="entry name" value="Nucleotide-binding domain of ferredoxin-NADP reductase (FNR) module"/>
    <property type="match status" value="1"/>
</dbReference>
<keyword evidence="5" id="KW-0285">Flavoprotein</keyword>
<evidence type="ECO:0000256" key="8">
    <source>
        <dbReference type="ARBA" id="ARBA00022827"/>
    </source>
</evidence>
<dbReference type="InterPro" id="IPR007202">
    <property type="entry name" value="4Fe-4S_dom"/>
</dbReference>
<protein>
    <recommendedName>
        <fullName evidence="3">assimilatory sulfite reductase (NADPH)</fullName>
        <ecNumber evidence="3">1.8.1.2</ecNumber>
    </recommendedName>
</protein>
<evidence type="ECO:0000259" key="17">
    <source>
        <dbReference type="PROSITE" id="PS51656"/>
    </source>
</evidence>
<evidence type="ECO:0000256" key="6">
    <source>
        <dbReference type="ARBA" id="ARBA00022643"/>
    </source>
</evidence>
<feature type="domain" description="FAD-binding FR-type" evidence="16">
    <location>
        <begin position="163"/>
        <end position="380"/>
    </location>
</feature>
<comment type="catalytic activity">
    <reaction evidence="14">
        <text>hydrogen sulfide + 3 NADP(+) + 3 H2O = sulfite + 3 NADPH + 4 H(+)</text>
        <dbReference type="Rhea" id="RHEA:13801"/>
        <dbReference type="ChEBI" id="CHEBI:15377"/>
        <dbReference type="ChEBI" id="CHEBI:15378"/>
        <dbReference type="ChEBI" id="CHEBI:17359"/>
        <dbReference type="ChEBI" id="CHEBI:29919"/>
        <dbReference type="ChEBI" id="CHEBI:57783"/>
        <dbReference type="ChEBI" id="CHEBI:58349"/>
        <dbReference type="EC" id="1.8.1.2"/>
    </reaction>
</comment>
<keyword evidence="10 18" id="KW-0560">Oxidoreductase</keyword>
<sequence length="531" mass="57689">MITNVPVIPESAPFNPQQRAWLNGFFAAILSGQSQSPIAGGSMPATSPPAIAAEEDFPWHDSTLPIAERLTLAEGKPIERQLMAAMAQLDCGACGYLCQTYSEAIARGEEKDLTRCSPGGNDTAKALKQLLSINNSKPAPATNGHAKGTNGHAAPAPQKYSRTSPFAAKLISNERLTQIDAPKDTRHVVIDLLDSGIAYQAGDSLGILPVNCPELVKEVLQQLGASGDEPVKNISGETRRIADVLANEVTLARSRPDLLELLAKHAQVPGERETLAAAVAEGGSELLGYDLAELLAKFPSARPSLDDFLAALTRLQPRLYSISSSQLANPKQVTLTVGVVKYESQGRWKHGVASHFLGVRSLPGDDVRVFVQPSPKFRLPSDPTTPVIMVGPGTGIAPFRAFLQERQALGLKGPAWLFFGNQHFDYDFLYRDELSLWLDQGVLSRLDLAFSRDQAEKLYVQHKMLDNAADLWQWLQQGAHFFVCGDAKKMAADVDQVLQAIVMTQGGKTAAEAKQYVAQMAKDKRYHKDVY</sequence>
<keyword evidence="7" id="KW-0479">Metal-binding</keyword>
<evidence type="ECO:0000313" key="19">
    <source>
        <dbReference type="Proteomes" id="UP000315017"/>
    </source>
</evidence>
<comment type="cofactor">
    <cofactor evidence="1">
        <name>FMN</name>
        <dbReference type="ChEBI" id="CHEBI:58210"/>
    </cofactor>
</comment>
<dbReference type="InterPro" id="IPR023173">
    <property type="entry name" value="NADPH_Cyt_P450_Rdtase_alpha"/>
</dbReference>
<dbReference type="FunFam" id="3.40.50.80:FF:000001">
    <property type="entry name" value="NADPH--cytochrome P450 reductase 1"/>
    <property type="match status" value="1"/>
</dbReference>
<dbReference type="AlphaFoldDB" id="A0A517Y680"/>
<dbReference type="Pfam" id="PF00667">
    <property type="entry name" value="FAD_binding_1"/>
    <property type="match status" value="1"/>
</dbReference>
<keyword evidence="8" id="KW-0274">FAD</keyword>
<evidence type="ECO:0000256" key="15">
    <source>
        <dbReference type="SAM" id="MobiDB-lite"/>
    </source>
</evidence>
<dbReference type="InterPro" id="IPR039261">
    <property type="entry name" value="FNR_nucleotide-bd"/>
</dbReference>
<dbReference type="GO" id="GO:0051539">
    <property type="term" value="F:4 iron, 4 sulfur cluster binding"/>
    <property type="evidence" value="ECO:0007669"/>
    <property type="project" value="UniProtKB-KW"/>
</dbReference>
<evidence type="ECO:0000259" key="16">
    <source>
        <dbReference type="PROSITE" id="PS51384"/>
    </source>
</evidence>
<keyword evidence="13" id="KW-0028">Amino-acid biosynthesis</keyword>
<dbReference type="Pfam" id="PF00175">
    <property type="entry name" value="NAD_binding_1"/>
    <property type="match status" value="1"/>
</dbReference>
<dbReference type="OrthoDB" id="9789468at2"/>
<dbReference type="GO" id="GO:0010181">
    <property type="term" value="F:FMN binding"/>
    <property type="evidence" value="ECO:0007669"/>
    <property type="project" value="TreeGrafter"/>
</dbReference>
<dbReference type="Gene3D" id="1.10.15.40">
    <property type="entry name" value="Electron transport complex subunit B, putative Fe-S cluster"/>
    <property type="match status" value="1"/>
</dbReference>
<keyword evidence="19" id="KW-1185">Reference proteome</keyword>
<evidence type="ECO:0000313" key="18">
    <source>
        <dbReference type="EMBL" id="QDU25741.1"/>
    </source>
</evidence>
<dbReference type="NCBIfam" id="NF004859">
    <property type="entry name" value="PRK06214.1"/>
    <property type="match status" value="1"/>
</dbReference>
<dbReference type="KEGG" id="aagg:ETAA8_08110"/>
<dbReference type="GO" id="GO:0046872">
    <property type="term" value="F:metal ion binding"/>
    <property type="evidence" value="ECO:0007669"/>
    <property type="project" value="UniProtKB-KW"/>
</dbReference>
<feature type="region of interest" description="Disordered" evidence="15">
    <location>
        <begin position="137"/>
        <end position="160"/>
    </location>
</feature>
<dbReference type="EMBL" id="CP036274">
    <property type="protein sequence ID" value="QDU25741.1"/>
    <property type="molecule type" value="Genomic_DNA"/>
</dbReference>
<keyword evidence="11" id="KW-0408">Iron</keyword>
<dbReference type="Gene3D" id="1.20.990.10">
    <property type="entry name" value="NADPH-cytochrome p450 Reductase, Chain A, domain 3"/>
    <property type="match status" value="1"/>
</dbReference>
<dbReference type="PANTHER" id="PTHR19384:SF128">
    <property type="entry name" value="NADPH OXIDOREDUCTASE A"/>
    <property type="match status" value="1"/>
</dbReference>
<dbReference type="GO" id="GO:0050660">
    <property type="term" value="F:flavin adenine dinucleotide binding"/>
    <property type="evidence" value="ECO:0007669"/>
    <property type="project" value="TreeGrafter"/>
</dbReference>
<evidence type="ECO:0000256" key="14">
    <source>
        <dbReference type="ARBA" id="ARBA00052219"/>
    </source>
</evidence>
<evidence type="ECO:0000256" key="10">
    <source>
        <dbReference type="ARBA" id="ARBA00023002"/>
    </source>
</evidence>
<dbReference type="InterPro" id="IPR003097">
    <property type="entry name" value="CysJ-like_FAD-binding"/>
</dbReference>
<dbReference type="PROSITE" id="PS51656">
    <property type="entry name" value="4FE4S"/>
    <property type="match status" value="1"/>
</dbReference>
<evidence type="ECO:0000256" key="5">
    <source>
        <dbReference type="ARBA" id="ARBA00022630"/>
    </source>
</evidence>
<dbReference type="EC" id="1.8.1.2" evidence="3"/>
<dbReference type="Gene3D" id="2.40.30.10">
    <property type="entry name" value="Translation factors"/>
    <property type="match status" value="1"/>
</dbReference>
<evidence type="ECO:0000256" key="12">
    <source>
        <dbReference type="ARBA" id="ARBA00023014"/>
    </source>
</evidence>
<keyword evidence="12" id="KW-0411">Iron-sulfur</keyword>
<dbReference type="SUPFAM" id="SSF52343">
    <property type="entry name" value="Ferredoxin reductase-like, C-terminal NADP-linked domain"/>
    <property type="match status" value="1"/>
</dbReference>